<comment type="subcellular location">
    <subcellularLocation>
        <location evidence="3">Cytoplasm</location>
    </subcellularLocation>
    <subcellularLocation>
        <location evidence="2">Nucleus</location>
    </subcellularLocation>
</comment>
<sequence length="600" mass="66465">MSEITQRRTGGAGGSTAQGHKTSAAQGRPQPKNGSSHAFKELVALLTLTRVVLARPLETARLVFLLIHQFAQQVYGSAFRPDRDITDQSDRVILITGGNTGLGKETVLELAKHQPARIYIGARNEQKARKAMEDIQSRLKQTVDIRYLPLDLSSFESIREAAKLFTGESERLDTLILNAGVMGLEPYRTKDGYEVQFGTNYLGHFLLTSLLLPTLRKTASQPGSDVRVLSISSAAWQMAPSSPSRLLSLMTSTDDLLACNRWTRYGISKAGNILLASELARRYPEITSVSIHPGVILTALYEQGRASSIALKYGLALLVPFASSEKNGAKNHLWAAGCARSQLRNGEYYSPVGIPDWKNDLVHDKDTARPDVSTRRLQDADIYHSTRSFTLSTCSSLPDVFNRLAYAFSAFVYLGGIPGLKNFKGTDYRKQKGQETIFIMDLAKLQKMQQSVRIGYVYTFLFHGKGTPRRKMKKVHKSSGTDDKKLQTALKKMNVQPIQAIEEVNMFKEDGNVIHFAAPKVHASVPSNTFAIYGNGEEKELTELVPGILNQLGPDSLASLRKLAESYQSMQKKEEGKKDDEDDDDIPDLVEGENFDSKVE</sequence>
<dbReference type="PRINTS" id="PR00081">
    <property type="entry name" value="GDHRDH"/>
</dbReference>
<keyword evidence="9" id="KW-0653">Protein transport</keyword>
<evidence type="ECO:0000259" key="16">
    <source>
        <dbReference type="PROSITE" id="PS51151"/>
    </source>
</evidence>
<protein>
    <recommendedName>
        <fullName evidence="5 14">Nascent polypeptide-associated complex subunit beta</fullName>
    </recommendedName>
</protein>
<feature type="compositionally biased region" description="Acidic residues" evidence="15">
    <location>
        <begin position="580"/>
        <end position="594"/>
    </location>
</feature>
<dbReference type="AlphaFoldDB" id="A0A178EU05"/>
<dbReference type="InterPro" id="IPR038187">
    <property type="entry name" value="NAC_A/B_dom_sf"/>
</dbReference>
<dbReference type="VEuPathDB" id="FungiDB:TERG_01311"/>
<keyword evidence="11 14" id="KW-0804">Transcription</keyword>
<dbReference type="VEuPathDB" id="FungiDB:TERG_01310"/>
<evidence type="ECO:0000256" key="10">
    <source>
        <dbReference type="ARBA" id="ARBA00023015"/>
    </source>
</evidence>
<evidence type="ECO:0000256" key="8">
    <source>
        <dbReference type="ARBA" id="ARBA00022491"/>
    </source>
</evidence>
<gene>
    <name evidence="17" type="ORF">A7C99_5141</name>
</gene>
<evidence type="ECO:0000313" key="18">
    <source>
        <dbReference type="Proteomes" id="UP000243015"/>
    </source>
</evidence>
<name>A0A178EU05_TRIRU</name>
<dbReference type="SUPFAM" id="SSF51735">
    <property type="entry name" value="NAD(P)-binding Rossmann-fold domains"/>
    <property type="match status" value="1"/>
</dbReference>
<dbReference type="PROSITE" id="PS51151">
    <property type="entry name" value="NAC_AB"/>
    <property type="match status" value="1"/>
</dbReference>
<feature type="domain" description="NAC-A/B" evidence="16">
    <location>
        <begin position="480"/>
        <end position="545"/>
    </location>
</feature>
<feature type="region of interest" description="Disordered" evidence="15">
    <location>
        <begin position="1"/>
        <end position="35"/>
    </location>
</feature>
<evidence type="ECO:0000313" key="17">
    <source>
        <dbReference type="EMBL" id="OAL62757.1"/>
    </source>
</evidence>
<evidence type="ECO:0000256" key="7">
    <source>
        <dbReference type="ARBA" id="ARBA00022490"/>
    </source>
</evidence>
<dbReference type="Proteomes" id="UP000243015">
    <property type="component" value="Unassembled WGS sequence"/>
</dbReference>
<keyword evidence="7" id="KW-0963">Cytoplasm</keyword>
<evidence type="ECO:0000256" key="1">
    <source>
        <dbReference type="ARBA" id="ARBA00002302"/>
    </source>
</evidence>
<comment type="subunit">
    <text evidence="13">Part of the nascent polypeptide-associated complex (NAC), consisting of EGD2 and EGD1. NAC associates with ribosomes via EGD1.</text>
</comment>
<keyword evidence="12" id="KW-0539">Nucleus</keyword>
<evidence type="ECO:0000256" key="13">
    <source>
        <dbReference type="ARBA" id="ARBA00025826"/>
    </source>
</evidence>
<comment type="function">
    <text evidence="1">Component of the nascent polypeptide-associated complex (NAC), a dynamic component of the ribosomal exit tunnel, protecting the emerging polypeptides from interaction with other cytoplasmic proteins to ensure appropriate nascent protein targeting. The NAC complex also promotes mitochondrial protein import by enhancing productive ribosome interactions with the outer mitochondrial membrane and blocks the inappropriate interaction of ribosomes translating non-secretory nascent polypeptides with translocation sites in the membrane of the endoplasmic reticulum. EGD1 may act as a transcription factor that exert a negative effect on the expression of several genes that are transcribed by RNA polymerase II.</text>
</comment>
<evidence type="ECO:0000256" key="2">
    <source>
        <dbReference type="ARBA" id="ARBA00004123"/>
    </source>
</evidence>
<dbReference type="Gene3D" id="3.40.50.720">
    <property type="entry name" value="NAD(P)-binding Rossmann-like Domain"/>
    <property type="match status" value="1"/>
</dbReference>
<keyword evidence="6" id="KW-0813">Transport</keyword>
<accession>A0A178EU05</accession>
<dbReference type="InterPro" id="IPR039370">
    <property type="entry name" value="BTF3"/>
</dbReference>
<dbReference type="EMBL" id="LHPM01000018">
    <property type="protein sequence ID" value="OAL62757.1"/>
    <property type="molecule type" value="Genomic_DNA"/>
</dbReference>
<keyword evidence="10 14" id="KW-0805">Transcription regulation</keyword>
<proteinExistence type="inferred from homology"/>
<evidence type="ECO:0000256" key="5">
    <source>
        <dbReference type="ARBA" id="ARBA00022192"/>
    </source>
</evidence>
<dbReference type="GO" id="GO:0005737">
    <property type="term" value="C:cytoplasm"/>
    <property type="evidence" value="ECO:0007669"/>
    <property type="project" value="UniProtKB-SubCell"/>
</dbReference>
<comment type="similarity">
    <text evidence="4 14">Belongs to the NAC-beta family.</text>
</comment>
<dbReference type="CDD" id="cd22055">
    <property type="entry name" value="NAC_BTF3"/>
    <property type="match status" value="1"/>
</dbReference>
<comment type="caution">
    <text evidence="17">The sequence shown here is derived from an EMBL/GenBank/DDBJ whole genome shotgun (WGS) entry which is preliminary data.</text>
</comment>
<dbReference type="Gene3D" id="2.20.70.30">
    <property type="entry name" value="Nascent polypeptide-associated complex domain"/>
    <property type="match status" value="1"/>
</dbReference>
<dbReference type="GO" id="GO:0005634">
    <property type="term" value="C:nucleus"/>
    <property type="evidence" value="ECO:0007669"/>
    <property type="project" value="UniProtKB-SubCell"/>
</dbReference>
<organism evidence="17 18">
    <name type="scientific">Trichophyton rubrum</name>
    <name type="common">Athlete's foot fungus</name>
    <name type="synonym">Epidermophyton rubrum</name>
    <dbReference type="NCBI Taxonomy" id="5551"/>
    <lineage>
        <taxon>Eukaryota</taxon>
        <taxon>Fungi</taxon>
        <taxon>Dikarya</taxon>
        <taxon>Ascomycota</taxon>
        <taxon>Pezizomycotina</taxon>
        <taxon>Eurotiomycetes</taxon>
        <taxon>Eurotiomycetidae</taxon>
        <taxon>Onygenales</taxon>
        <taxon>Arthrodermataceae</taxon>
        <taxon>Trichophyton</taxon>
    </lineage>
</organism>
<dbReference type="PANTHER" id="PTHR10351">
    <property type="entry name" value="TRANSCRIPTION FACTOR BTF3 FAMILY MEMBER"/>
    <property type="match status" value="1"/>
</dbReference>
<dbReference type="Pfam" id="PF00106">
    <property type="entry name" value="adh_short"/>
    <property type="match status" value="1"/>
</dbReference>
<dbReference type="Pfam" id="PF01849">
    <property type="entry name" value="NAC"/>
    <property type="match status" value="1"/>
</dbReference>
<dbReference type="GO" id="GO:0015031">
    <property type="term" value="P:protein transport"/>
    <property type="evidence" value="ECO:0007669"/>
    <property type="project" value="UniProtKB-KW"/>
</dbReference>
<keyword evidence="8" id="KW-0678">Repressor</keyword>
<evidence type="ECO:0000256" key="11">
    <source>
        <dbReference type="ARBA" id="ARBA00023163"/>
    </source>
</evidence>
<evidence type="ECO:0000256" key="15">
    <source>
        <dbReference type="SAM" id="MobiDB-lite"/>
    </source>
</evidence>
<evidence type="ECO:0000256" key="12">
    <source>
        <dbReference type="ARBA" id="ARBA00023242"/>
    </source>
</evidence>
<evidence type="ECO:0000256" key="3">
    <source>
        <dbReference type="ARBA" id="ARBA00004496"/>
    </source>
</evidence>
<evidence type="ECO:0000256" key="4">
    <source>
        <dbReference type="ARBA" id="ARBA00005296"/>
    </source>
</evidence>
<evidence type="ECO:0000256" key="9">
    <source>
        <dbReference type="ARBA" id="ARBA00022927"/>
    </source>
</evidence>
<feature type="region of interest" description="Disordered" evidence="15">
    <location>
        <begin position="567"/>
        <end position="600"/>
    </location>
</feature>
<dbReference type="InterPro" id="IPR036291">
    <property type="entry name" value="NAD(P)-bd_dom_sf"/>
</dbReference>
<reference evidence="17 18" key="1">
    <citation type="submission" date="2016-05" db="EMBL/GenBank/DDBJ databases">
        <title>Genome sequencing of Trichophyton rubrum CMCC(F)T1i isolated from hair.</title>
        <authorList>
            <person name="Zhan P."/>
            <person name="Tao Y."/>
            <person name="Liu W."/>
        </authorList>
    </citation>
    <scope>NUCLEOTIDE SEQUENCE [LARGE SCALE GENOMIC DNA]</scope>
    <source>
        <strain evidence="18">CMCC(F)T1i</strain>
    </source>
</reference>
<dbReference type="FunFam" id="2.20.70.30:FF:000003">
    <property type="entry name" value="Nascent polypeptide-associated complex subunit beta"/>
    <property type="match status" value="1"/>
</dbReference>
<dbReference type="InterPro" id="IPR002347">
    <property type="entry name" value="SDR_fam"/>
</dbReference>
<evidence type="ECO:0000256" key="6">
    <source>
        <dbReference type="ARBA" id="ARBA00022448"/>
    </source>
</evidence>
<dbReference type="InterPro" id="IPR002715">
    <property type="entry name" value="Nas_poly-pep-assoc_cplx_dom"/>
</dbReference>
<dbReference type="SMART" id="SM01407">
    <property type="entry name" value="NAC"/>
    <property type="match status" value="1"/>
</dbReference>
<evidence type="ECO:0000256" key="14">
    <source>
        <dbReference type="RuleBase" id="RU361272"/>
    </source>
</evidence>